<dbReference type="EMBL" id="KI914281">
    <property type="protein sequence ID" value="ETV89849.1"/>
    <property type="molecule type" value="Genomic_DNA"/>
</dbReference>
<gene>
    <name evidence="1" type="ORF">H310_15312</name>
</gene>
<name>A0A024T7N7_9STRA</name>
<dbReference type="GeneID" id="20092362"/>
<dbReference type="OrthoDB" id="77030at2759"/>
<evidence type="ECO:0000313" key="1">
    <source>
        <dbReference type="EMBL" id="ETV89849.1"/>
    </source>
</evidence>
<reference evidence="1" key="1">
    <citation type="submission" date="2013-12" db="EMBL/GenBank/DDBJ databases">
        <title>The Genome Sequence of Aphanomyces invadans NJM9701.</title>
        <authorList>
            <consortium name="The Broad Institute Genomics Platform"/>
            <person name="Russ C."/>
            <person name="Tyler B."/>
            <person name="van West P."/>
            <person name="Dieguez-Uribeondo J."/>
            <person name="Young S.K."/>
            <person name="Zeng Q."/>
            <person name="Gargeya S."/>
            <person name="Fitzgerald M."/>
            <person name="Abouelleil A."/>
            <person name="Alvarado L."/>
            <person name="Chapman S.B."/>
            <person name="Gainer-Dewar J."/>
            <person name="Goldberg J."/>
            <person name="Griggs A."/>
            <person name="Gujja S."/>
            <person name="Hansen M."/>
            <person name="Howarth C."/>
            <person name="Imamovic A."/>
            <person name="Ireland A."/>
            <person name="Larimer J."/>
            <person name="McCowan C."/>
            <person name="Murphy C."/>
            <person name="Pearson M."/>
            <person name="Poon T.W."/>
            <person name="Priest M."/>
            <person name="Roberts A."/>
            <person name="Saif S."/>
            <person name="Shea T."/>
            <person name="Sykes S."/>
            <person name="Wortman J."/>
            <person name="Nusbaum C."/>
            <person name="Birren B."/>
        </authorList>
    </citation>
    <scope>NUCLEOTIDE SEQUENCE [LARGE SCALE GENOMIC DNA]</scope>
    <source>
        <strain evidence="1">NJM9701</strain>
    </source>
</reference>
<proteinExistence type="predicted"/>
<dbReference type="RefSeq" id="XP_008881519.1">
    <property type="nucleotide sequence ID" value="XM_008883297.1"/>
</dbReference>
<accession>A0A024T7N7</accession>
<protein>
    <submittedName>
        <fullName evidence="1">Uncharacterized protein</fullName>
    </submittedName>
</protein>
<dbReference type="VEuPathDB" id="FungiDB:H310_15312"/>
<sequence length="58" mass="6382">MSKLFLTTEDMKMCFSLLWCVYGIGTLGMPGKLAGAGKREKHIFMSSVVKNSLLILQG</sequence>
<dbReference type="AlphaFoldDB" id="A0A024T7N7"/>
<organism evidence="1">
    <name type="scientific">Aphanomyces invadans</name>
    <dbReference type="NCBI Taxonomy" id="157072"/>
    <lineage>
        <taxon>Eukaryota</taxon>
        <taxon>Sar</taxon>
        <taxon>Stramenopiles</taxon>
        <taxon>Oomycota</taxon>
        <taxon>Saprolegniomycetes</taxon>
        <taxon>Saprolegniales</taxon>
        <taxon>Verrucalvaceae</taxon>
        <taxon>Aphanomyces</taxon>
    </lineage>
</organism>